<dbReference type="OrthoDB" id="10041966at2759"/>
<sequence length="489" mass="53877">MPAMGMKPGFHLPENNICACPESASWHDCFLNPMMSLLRSLTQHIRWRSLNTVQLVVVFLHDSITTAHHEHTSGTLREVHHHHPAADKPHCAPAKLGVLLLPLLTIFWLPQMRSTRLHSTILRLEGGCGGADVAPEVLHPWSPSPPSSPSPNTLSLFPHLPVPEASLASPDPGLFVIRPPMIASSLTSSCSPLSCLMKWRSVSLVFPGKRIPEIPAHDVDLRGLMACWMGRLCRGSGASTLVLHKYDGIEVGEDGFKQYDGIEVGEDSFKQYDGIEVGEDGFKQYDGIEVGEDGFKQYDGIEVGEDGFKQYDGIEVGEDGFKQYDVITALDMDGMMSTIYAWLQNPVNFERSHGVNNTLDAVIVLQSESKDKGILIVIVEGLLFYTSGPLIDKQRKNRRCSRTNAVPDLPGLFEGHVWLTYIVSEKVINCPDEEIAASKGQGTGRERHGFWASIPVGAGHVVQRNPMHSPRVTMAQPCRDRGLGDNLSR</sequence>
<comment type="caution">
    <text evidence="1">The sequence shown here is derived from an EMBL/GenBank/DDBJ whole genome shotgun (WGS) entry which is preliminary data.</text>
</comment>
<organism evidence="1 2">
    <name type="scientific">Albula glossodonta</name>
    <name type="common">roundjaw bonefish</name>
    <dbReference type="NCBI Taxonomy" id="121402"/>
    <lineage>
        <taxon>Eukaryota</taxon>
        <taxon>Metazoa</taxon>
        <taxon>Chordata</taxon>
        <taxon>Craniata</taxon>
        <taxon>Vertebrata</taxon>
        <taxon>Euteleostomi</taxon>
        <taxon>Actinopterygii</taxon>
        <taxon>Neopterygii</taxon>
        <taxon>Teleostei</taxon>
        <taxon>Albuliformes</taxon>
        <taxon>Albulidae</taxon>
        <taxon>Albula</taxon>
    </lineage>
</organism>
<dbReference type="Proteomes" id="UP000824540">
    <property type="component" value="Unassembled WGS sequence"/>
</dbReference>
<accession>A0A8T2NDZ0</accession>
<evidence type="ECO:0000313" key="2">
    <source>
        <dbReference type="Proteomes" id="UP000824540"/>
    </source>
</evidence>
<proteinExistence type="predicted"/>
<gene>
    <name evidence="1" type="ORF">JZ751_025382</name>
</gene>
<evidence type="ECO:0000313" key="1">
    <source>
        <dbReference type="EMBL" id="KAG9338713.1"/>
    </source>
</evidence>
<name>A0A8T2NDZ0_9TELE</name>
<dbReference type="InterPro" id="IPR027417">
    <property type="entry name" value="P-loop_NTPase"/>
</dbReference>
<reference evidence="1" key="1">
    <citation type="thesis" date="2021" institute="BYU ScholarsArchive" country="Provo, UT, USA">
        <title>Applications of and Algorithms for Genome Assembly and Genomic Analyses with an Emphasis on Marine Teleosts.</title>
        <authorList>
            <person name="Pickett B.D."/>
        </authorList>
    </citation>
    <scope>NUCLEOTIDE SEQUENCE</scope>
    <source>
        <strain evidence="1">HI-2016</strain>
    </source>
</reference>
<protein>
    <submittedName>
        <fullName evidence="1">Uncharacterized protein</fullName>
    </submittedName>
</protein>
<dbReference type="AlphaFoldDB" id="A0A8T2NDZ0"/>
<keyword evidence="2" id="KW-1185">Reference proteome</keyword>
<dbReference type="Gene3D" id="3.40.50.300">
    <property type="entry name" value="P-loop containing nucleotide triphosphate hydrolases"/>
    <property type="match status" value="1"/>
</dbReference>
<dbReference type="EMBL" id="JAFBMS010000062">
    <property type="protein sequence ID" value="KAG9338713.1"/>
    <property type="molecule type" value="Genomic_DNA"/>
</dbReference>